<feature type="compositionally biased region" description="Polar residues" evidence="1">
    <location>
        <begin position="428"/>
        <end position="451"/>
    </location>
</feature>
<sequence>MAEVTTRTLPPRKLSLAPPTNRGLVFCHLDRKLGTHLSKEEQSKPKASDEKSALRVSTPSPPPESEDDDLDLTCSESIKPTVDEIKKRLYTKECSKLGVTPVGAFLREPSRTDLRLPHYSLGPVGARALSVPLMLDSTLTTLDLEGNGLGHEGVVNLKEVLTDHCAITHLNLKRNKLGYKGALVACQILGTNRLITSLNVSANQIDDKAGVFFANMLKANTHLKSLDLSDNNLAEISGRQLGSALSQNETLEILDLCWNHFSGNGAVKLLEGASENIGLKHLALAYNCFGKGRGEKPSNSLINLLSSSSALLSLDLSSNRLLDLDILMVAKGLAANESINTLKIGRNLVSVGAANALLCALVVNDASKISLLDMRDLPVSRTDLVKVDQLRARNVKVIHGRVHQVETDFESQPYSHRTKPVENGLEGENTSAASAELENASQTGPTATYVGTTEKPGLQMQYEQVPMDAPNESPFDDVNKDKLAY</sequence>
<dbReference type="InterPro" id="IPR052394">
    <property type="entry name" value="LRR-containing"/>
</dbReference>
<evidence type="ECO:0000313" key="3">
    <source>
        <dbReference type="Proteomes" id="UP001283361"/>
    </source>
</evidence>
<organism evidence="2 3">
    <name type="scientific">Elysia crispata</name>
    <name type="common">lettuce slug</name>
    <dbReference type="NCBI Taxonomy" id="231223"/>
    <lineage>
        <taxon>Eukaryota</taxon>
        <taxon>Metazoa</taxon>
        <taxon>Spiralia</taxon>
        <taxon>Lophotrochozoa</taxon>
        <taxon>Mollusca</taxon>
        <taxon>Gastropoda</taxon>
        <taxon>Heterobranchia</taxon>
        <taxon>Euthyneura</taxon>
        <taxon>Panpulmonata</taxon>
        <taxon>Sacoglossa</taxon>
        <taxon>Placobranchoidea</taxon>
        <taxon>Plakobranchidae</taxon>
        <taxon>Elysia</taxon>
    </lineage>
</organism>
<dbReference type="PANTHER" id="PTHR24114:SF2">
    <property type="entry name" value="F-BOX DOMAIN-CONTAINING PROTEIN-RELATED"/>
    <property type="match status" value="1"/>
</dbReference>
<dbReference type="Gene3D" id="3.80.10.10">
    <property type="entry name" value="Ribonuclease Inhibitor"/>
    <property type="match status" value="2"/>
</dbReference>
<dbReference type="SMART" id="SM00368">
    <property type="entry name" value="LRR_RI"/>
    <property type="match status" value="6"/>
</dbReference>
<gene>
    <name evidence="2" type="ORF">RRG08_046518</name>
</gene>
<feature type="region of interest" description="Disordered" evidence="1">
    <location>
        <begin position="1"/>
        <end position="20"/>
    </location>
</feature>
<feature type="compositionally biased region" description="Basic and acidic residues" evidence="1">
    <location>
        <begin position="35"/>
        <end position="53"/>
    </location>
</feature>
<dbReference type="AlphaFoldDB" id="A0AAE0Z758"/>
<keyword evidence="3" id="KW-1185">Reference proteome</keyword>
<dbReference type="InterPro" id="IPR032675">
    <property type="entry name" value="LRR_dom_sf"/>
</dbReference>
<dbReference type="PROSITE" id="PS51450">
    <property type="entry name" value="LRR"/>
    <property type="match status" value="1"/>
</dbReference>
<accession>A0AAE0Z758</accession>
<evidence type="ECO:0000256" key="1">
    <source>
        <dbReference type="SAM" id="MobiDB-lite"/>
    </source>
</evidence>
<feature type="region of interest" description="Disordered" evidence="1">
    <location>
        <begin position="409"/>
        <end position="485"/>
    </location>
</feature>
<name>A0AAE0Z758_9GAST</name>
<feature type="region of interest" description="Disordered" evidence="1">
    <location>
        <begin position="35"/>
        <end position="71"/>
    </location>
</feature>
<comment type="caution">
    <text evidence="2">The sequence shown here is derived from an EMBL/GenBank/DDBJ whole genome shotgun (WGS) entry which is preliminary data.</text>
</comment>
<proteinExistence type="predicted"/>
<dbReference type="EMBL" id="JAWDGP010004473">
    <property type="protein sequence ID" value="KAK3764049.1"/>
    <property type="molecule type" value="Genomic_DNA"/>
</dbReference>
<evidence type="ECO:0000313" key="2">
    <source>
        <dbReference type="EMBL" id="KAK3764049.1"/>
    </source>
</evidence>
<dbReference type="SUPFAM" id="SSF52047">
    <property type="entry name" value="RNI-like"/>
    <property type="match status" value="1"/>
</dbReference>
<reference evidence="2" key="1">
    <citation type="journal article" date="2023" name="G3 (Bethesda)">
        <title>A reference genome for the long-term kleptoplast-retaining sea slug Elysia crispata morphotype clarki.</title>
        <authorList>
            <person name="Eastman K.E."/>
            <person name="Pendleton A.L."/>
            <person name="Shaikh M.A."/>
            <person name="Suttiyut T."/>
            <person name="Ogas R."/>
            <person name="Tomko P."/>
            <person name="Gavelis G."/>
            <person name="Widhalm J.R."/>
            <person name="Wisecaver J.H."/>
        </authorList>
    </citation>
    <scope>NUCLEOTIDE SEQUENCE</scope>
    <source>
        <strain evidence="2">ECLA1</strain>
    </source>
</reference>
<protein>
    <submittedName>
        <fullName evidence="2">Uncharacterized protein</fullName>
    </submittedName>
</protein>
<dbReference type="Pfam" id="PF13516">
    <property type="entry name" value="LRR_6"/>
    <property type="match status" value="5"/>
</dbReference>
<dbReference type="Proteomes" id="UP001283361">
    <property type="component" value="Unassembled WGS sequence"/>
</dbReference>
<dbReference type="InterPro" id="IPR001611">
    <property type="entry name" value="Leu-rich_rpt"/>
</dbReference>
<dbReference type="PANTHER" id="PTHR24114">
    <property type="entry name" value="LEUCINE RICH REPEAT FAMILY PROTEIN"/>
    <property type="match status" value="1"/>
</dbReference>